<keyword evidence="4" id="KW-1185">Reference proteome</keyword>
<dbReference type="AlphaFoldDB" id="A0A235F866"/>
<reference evidence="3 4" key="1">
    <citation type="submission" date="2017-07" db="EMBL/GenBank/DDBJ databases">
        <title>Fictibacillus sp. nov. GDSW-R2A3 Genome sequencing and assembly.</title>
        <authorList>
            <person name="Mayilraj S."/>
        </authorList>
    </citation>
    <scope>NUCLEOTIDE SEQUENCE [LARGE SCALE GENOMIC DNA]</scope>
    <source>
        <strain evidence="3 4">GDSW-R2A3</strain>
    </source>
</reference>
<accession>A0A235F866</accession>
<evidence type="ECO:0008006" key="5">
    <source>
        <dbReference type="Google" id="ProtNLM"/>
    </source>
</evidence>
<evidence type="ECO:0000313" key="4">
    <source>
        <dbReference type="Proteomes" id="UP000215059"/>
    </source>
</evidence>
<dbReference type="EMBL" id="NOII01000003">
    <property type="protein sequence ID" value="OYD57233.1"/>
    <property type="molecule type" value="Genomic_DNA"/>
</dbReference>
<comment type="caution">
    <text evidence="3">The sequence shown here is derived from an EMBL/GenBank/DDBJ whole genome shotgun (WGS) entry which is preliminary data.</text>
</comment>
<feature type="chain" id="PRO_5012285716" description="Lipoprotein" evidence="2">
    <location>
        <begin position="25"/>
        <end position="194"/>
    </location>
</feature>
<evidence type="ECO:0000256" key="1">
    <source>
        <dbReference type="SAM" id="MobiDB-lite"/>
    </source>
</evidence>
<proteinExistence type="predicted"/>
<dbReference type="Proteomes" id="UP000215059">
    <property type="component" value="Unassembled WGS sequence"/>
</dbReference>
<feature type="compositionally biased region" description="Basic and acidic residues" evidence="1">
    <location>
        <begin position="36"/>
        <end position="45"/>
    </location>
</feature>
<gene>
    <name evidence="3" type="ORF">CGZ90_11120</name>
</gene>
<organism evidence="3 4">
    <name type="scientific">Fictibacillus aquaticus</name>
    <dbReference type="NCBI Taxonomy" id="2021314"/>
    <lineage>
        <taxon>Bacteria</taxon>
        <taxon>Bacillati</taxon>
        <taxon>Bacillota</taxon>
        <taxon>Bacilli</taxon>
        <taxon>Bacillales</taxon>
        <taxon>Fictibacillaceae</taxon>
        <taxon>Fictibacillus</taxon>
    </lineage>
</organism>
<dbReference type="PROSITE" id="PS51257">
    <property type="entry name" value="PROKAR_LIPOPROTEIN"/>
    <property type="match status" value="1"/>
</dbReference>
<feature type="region of interest" description="Disordered" evidence="1">
    <location>
        <begin position="24"/>
        <end position="45"/>
    </location>
</feature>
<dbReference type="RefSeq" id="WP_094252581.1">
    <property type="nucleotide sequence ID" value="NZ_JBHLXL010000001.1"/>
</dbReference>
<name>A0A235F866_9BACL</name>
<evidence type="ECO:0000313" key="3">
    <source>
        <dbReference type="EMBL" id="OYD57233.1"/>
    </source>
</evidence>
<dbReference type="OrthoDB" id="2875938at2"/>
<evidence type="ECO:0000256" key="2">
    <source>
        <dbReference type="SAM" id="SignalP"/>
    </source>
</evidence>
<keyword evidence="2" id="KW-0732">Signal</keyword>
<protein>
    <recommendedName>
        <fullName evidence="5">Lipoprotein</fullName>
    </recommendedName>
</protein>
<feature type="signal peptide" evidence="2">
    <location>
        <begin position="1"/>
        <end position="24"/>
    </location>
</feature>
<sequence>MKRYWLLMLMLFVLLMGCSEKASSKEETKQPINETSKTEKKEEKTKDMSFKEKQLYIIQFINKDIEEVSVHEVEAKQALATVSGKNYKSDEEMYGVLTSQVIPVYEKARDTAEKLDPKLEELEPLTDRVKEATSIYYEALLIQKEALEKQDKNLIDQANAKVMEYSAIINQHHAEMEKLAKTYKVDYKPHPGIQ</sequence>